<dbReference type="InterPro" id="IPR001227">
    <property type="entry name" value="Ac_transferase_dom_sf"/>
</dbReference>
<dbReference type="GO" id="GO:0006633">
    <property type="term" value="P:fatty acid biosynthetic process"/>
    <property type="evidence" value="ECO:0007669"/>
    <property type="project" value="InterPro"/>
</dbReference>
<dbReference type="InterPro" id="IPR016036">
    <property type="entry name" value="Malonyl_transacylase_ACP-bd"/>
</dbReference>
<dbReference type="InterPro" id="IPR050091">
    <property type="entry name" value="PKS_NRPS_Biosynth_Enz"/>
</dbReference>
<dbReference type="Gene3D" id="3.40.366.10">
    <property type="entry name" value="Malonyl-Coenzyme A Acyl Carrier Protein, domain 2"/>
    <property type="match status" value="2"/>
</dbReference>
<feature type="domain" description="Carrier" evidence="6">
    <location>
        <begin position="1650"/>
        <end position="1727"/>
    </location>
</feature>
<dbReference type="InterPro" id="IPR018201">
    <property type="entry name" value="Ketoacyl_synth_AS"/>
</dbReference>
<dbReference type="Gene3D" id="3.30.70.250">
    <property type="entry name" value="Malonyl-CoA ACP transacylase, ACP-binding"/>
    <property type="match status" value="1"/>
</dbReference>
<keyword evidence="1" id="KW-0596">Phosphopantetheine</keyword>
<comment type="caution">
    <text evidence="9">The sequence shown here is derived from an EMBL/GenBank/DDBJ whole genome shotgun (WGS) entry which is preliminary data.</text>
</comment>
<dbReference type="InterPro" id="IPR042104">
    <property type="entry name" value="PKS_dehydratase_sf"/>
</dbReference>
<name>A0A9W9T0Z5_9EURO</name>
<dbReference type="GO" id="GO:0031177">
    <property type="term" value="F:phosphopantetheine binding"/>
    <property type="evidence" value="ECO:0007669"/>
    <property type="project" value="InterPro"/>
</dbReference>
<dbReference type="SUPFAM" id="SSF55048">
    <property type="entry name" value="Probable ACP-binding domain of malonyl-CoA ACP transacylase"/>
    <property type="match status" value="1"/>
</dbReference>
<evidence type="ECO:0000259" key="6">
    <source>
        <dbReference type="PROSITE" id="PS50075"/>
    </source>
</evidence>
<dbReference type="InterPro" id="IPR032088">
    <property type="entry name" value="SAT"/>
</dbReference>
<feature type="region of interest" description="C-terminal hotdog fold" evidence="4">
    <location>
        <begin position="1459"/>
        <end position="1609"/>
    </location>
</feature>
<keyword evidence="10" id="KW-1185">Reference proteome</keyword>
<feature type="domain" description="PKS/mFAS DH" evidence="8">
    <location>
        <begin position="1295"/>
        <end position="1609"/>
    </location>
</feature>
<feature type="domain" description="Ketosynthase family 3 (KS3)" evidence="7">
    <location>
        <begin position="379"/>
        <end position="810"/>
    </location>
</feature>
<dbReference type="InterPro" id="IPR016039">
    <property type="entry name" value="Thiolase-like"/>
</dbReference>
<proteinExistence type="predicted"/>
<feature type="region of interest" description="Disordered" evidence="5">
    <location>
        <begin position="1730"/>
        <end position="1753"/>
    </location>
</feature>
<dbReference type="Pfam" id="PF22621">
    <property type="entry name" value="CurL-like_PKS_C"/>
    <property type="match status" value="1"/>
</dbReference>
<dbReference type="InterPro" id="IPR049900">
    <property type="entry name" value="PKS_mFAS_DH"/>
</dbReference>
<feature type="compositionally biased region" description="Polar residues" evidence="5">
    <location>
        <begin position="1730"/>
        <end position="1744"/>
    </location>
</feature>
<dbReference type="PROSITE" id="PS00606">
    <property type="entry name" value="KS3_1"/>
    <property type="match status" value="1"/>
</dbReference>
<dbReference type="PANTHER" id="PTHR43775">
    <property type="entry name" value="FATTY ACID SYNTHASE"/>
    <property type="match status" value="1"/>
</dbReference>
<dbReference type="InterPro" id="IPR014043">
    <property type="entry name" value="Acyl_transferase_dom"/>
</dbReference>
<dbReference type="InterPro" id="IPR001031">
    <property type="entry name" value="Thioesterase"/>
</dbReference>
<dbReference type="InterPro" id="IPR006162">
    <property type="entry name" value="Ppantetheine_attach_site"/>
</dbReference>
<dbReference type="GO" id="GO:0017000">
    <property type="term" value="P:antibiotic biosynthetic process"/>
    <property type="evidence" value="ECO:0007669"/>
    <property type="project" value="UniProtKB-ARBA"/>
</dbReference>
<dbReference type="InterPro" id="IPR014031">
    <property type="entry name" value="Ketoacyl_synth_C"/>
</dbReference>
<dbReference type="InterPro" id="IPR020841">
    <property type="entry name" value="PKS_Beta-ketoAc_synthase_dom"/>
</dbReference>
<evidence type="ECO:0000259" key="7">
    <source>
        <dbReference type="PROSITE" id="PS52004"/>
    </source>
</evidence>
<feature type="region of interest" description="N-terminal hotdog fold" evidence="4">
    <location>
        <begin position="1295"/>
        <end position="1432"/>
    </location>
</feature>
<dbReference type="InterPro" id="IPR030918">
    <property type="entry name" value="PT_fungal_PKS"/>
</dbReference>
<dbReference type="InterPro" id="IPR020806">
    <property type="entry name" value="PKS_PP-bd"/>
</dbReference>
<dbReference type="Gene3D" id="3.40.50.1820">
    <property type="entry name" value="alpha/beta hydrolase"/>
    <property type="match status" value="1"/>
</dbReference>
<dbReference type="SUPFAM" id="SSF53901">
    <property type="entry name" value="Thiolase-like"/>
    <property type="match status" value="1"/>
</dbReference>
<sequence>MAVTKVSPELAPVTILFFGDQTDSWVDEISQLYKQAASTPWLKDFLDKLADCINVEIKANVMDATLQSSLGHFSSLQELGERYHHANDDLGVVRALLLHTVRSGTLLQWVKREPHLLGPDAKTEWLGISGGLISMSALSIAKDFETLFDACLEVAKVLVRLCKLTSIRSRAVEDHPGVWGWAILGISADDLRVALDQFQQNIGIPHIKRAKVAVSGSGWNTVIGPPSVLQLCIKQCPAVKSLAKNPLEIKALQHTLKTSQADIDYIVGDNSVFLDRAISCPKHALWGMDDPEFKYAKWGDLLRAVCSQVLSRPLDVTQAVGKLSAKLLGAHTARIIQLGTSSHVPYLASVLKETERSVLVQNQNSLFDAESEGTLSSQSGRIAIVGMAERGPGSDNLEEFWNLIISKQDLCTEVPKDRFDVNEFYCPEHDKGDKKCTMTTRYGCFMDNPGYFDPRFFHISPREAMLMDPGHRQFLMCTYEALEMAGYSDGPTKTTDPHRIAAFLGQCTDDWHDASHPTLGCDAYTLQGVQRAFGPGRLAWHFKWEGPTYSLDSACASSTASIHLACMSLLSKDIDMAVAGANNLLSYPHSFTCLSKSGVLSDTGNCKPFRDDADGYCRGDFVGAVVLKRLEDAIAHNDNILAVIAGSGRNHSGNSTSITTSDPGAQERLFRKVLRNAQISPNDISYVEMHGTGTQVGDPAEISAVANTFKHRRPSSGPLRIGGVKGNFGHSEAAAGMAELIKSIMMFQKNIIPPQVGMPHALNPRFPSLSECNIEIPSEPKKFPKTDKTRYILLNNFDAAGGNACMVLEDYTSVGTQVDTKDPRSSHVIVTSARTKASFDANKLKLAGWLRENPDTRVEDIAYTITARRMHHQFRFSCTAATTHELITKLESPDTITSSPNPSQPSPIVFVFTGQGSHYAGMGSQLYYTSPAFREVVDLCISICKEHGFPHFLDIITNDTIEMSAKNTVQTQLAVLTLEIALYAFWKSVAVQPSIVMGHSLGEYAALYASGVLSLADVLYLVGRRSLLLLERCEPDTCAMLSVSMPAEEVRELLKYRPNYSSCGVACINSPTSTVISGATDEIAQIQADLKTQSKHSKVLTTPYGFHSIQMDPMIDEYISVAQGVTFSAPGIPVASTLLGSIVDAPGTFNGRYLGLQTRQPVDFVSALNSIDAKLHDPLWIELGPSAVCSSFVRATLYSLTPTKGIMSTLDAPGRGNPWTSISKCLATVYTNGVTVDWLGFHQPYEASLGMVTLPAYAWDLKNYWVTYSDIASGQKPDSLPTQNAVIQPMLSTCAQYVVQETSSTDGIEVTIRASLADPGLTALIDGHRMVNEPICPGSVFCEAAVAAATYALKLDGRVEESQRLAIRNPIISRPLTKHLVGPDGDLLTTVSIKGSSRNVINISWKAAPLQHGPSYDLGRCTLTVSSSIEELQENWDRMAYFIKTRMDDIVHSAKDGSGHRFKPDIFYALFGAKVQYDDHYKAIKEAFVSDDFSESSAELVLKQDPPGTKFVASPYWGETSANIAGFTVNANPKNLRDGSGTSFINSGFASFEQTAAFQPNETYYTYVRVSEVDNDTRSCEIFIFDATYRLMAQCSALKFRRISNAILEQMLSGNSKKPAPKKTDNNTSQLIEKKNTPEAPIFQERPANPSTSVPFQVMLESIAKETGIAISELTDDVAPAEIGVDSIMAIEVTSTVSNATGLDLLPSFVIERPTLGDLRRALAELDLSSPSSPKLTPFTGTDGSSESSFARSEHSSHSKDQFVIIDHPSISSAVKFETNPAPEVSKQHSTIDESSPLPNVRTMLLRDGVAGASQAPFFLIADGTGSIGSYIHLPPHIKSDVRIYGVDSPYLRCPSRLTVEVGIPGAAKMIVETLLKKQPKGLHFWIGGFSGGAMISYEVCRQLSALGYEVDGLLLVDMCSPRTENVPVKTDLGLAMFDAISRQDKSGVWSMTDNTNRHLQALFAAVAAYNPPPLEKGERPPAKRTAVIWAEKGMISRAAGDPELFRVLEEEKIPSEAYPGFMEDPRLGAVGWSLAHKTSADLGPNGWDKYVGKDTIICSSIDGDHLDLPTPGFVHLLGEHIDRAFDHFRGGLIE</sequence>
<dbReference type="SMART" id="SM00825">
    <property type="entry name" value="PKS_KS"/>
    <property type="match status" value="1"/>
</dbReference>
<evidence type="ECO:0000313" key="9">
    <source>
        <dbReference type="EMBL" id="KAJ5205191.1"/>
    </source>
</evidence>
<evidence type="ECO:0000256" key="2">
    <source>
        <dbReference type="ARBA" id="ARBA00022553"/>
    </source>
</evidence>
<dbReference type="Gene3D" id="3.40.47.10">
    <property type="match status" value="1"/>
</dbReference>
<dbReference type="InterPro" id="IPR036736">
    <property type="entry name" value="ACP-like_sf"/>
</dbReference>
<dbReference type="SMART" id="SM00827">
    <property type="entry name" value="PKS_AT"/>
    <property type="match status" value="1"/>
</dbReference>
<evidence type="ECO:0000256" key="3">
    <source>
        <dbReference type="ARBA" id="ARBA00022679"/>
    </source>
</evidence>
<dbReference type="GO" id="GO:0030639">
    <property type="term" value="P:polyketide biosynthetic process"/>
    <property type="evidence" value="ECO:0007669"/>
    <property type="project" value="UniProtKB-ARBA"/>
</dbReference>
<evidence type="ECO:0000313" key="10">
    <source>
        <dbReference type="Proteomes" id="UP001150879"/>
    </source>
</evidence>
<evidence type="ECO:0000256" key="4">
    <source>
        <dbReference type="PROSITE-ProRule" id="PRU01363"/>
    </source>
</evidence>
<dbReference type="InterPro" id="IPR014030">
    <property type="entry name" value="Ketoacyl_synth_N"/>
</dbReference>
<protein>
    <recommendedName>
        <fullName evidence="11">Carrier domain-containing protein</fullName>
    </recommendedName>
</protein>
<keyword evidence="2" id="KW-0597">Phosphoprotein</keyword>
<dbReference type="Gene3D" id="3.10.129.110">
    <property type="entry name" value="Polyketide synthase dehydratase"/>
    <property type="match status" value="1"/>
</dbReference>
<dbReference type="GO" id="GO:0004312">
    <property type="term" value="F:fatty acid synthase activity"/>
    <property type="evidence" value="ECO:0007669"/>
    <property type="project" value="TreeGrafter"/>
</dbReference>
<dbReference type="PANTHER" id="PTHR43775:SF37">
    <property type="entry name" value="SI:DKEY-61P9.11"/>
    <property type="match status" value="1"/>
</dbReference>
<dbReference type="InterPro" id="IPR016035">
    <property type="entry name" value="Acyl_Trfase/lysoPLipase"/>
</dbReference>
<dbReference type="Pfam" id="PF00698">
    <property type="entry name" value="Acyl_transf_1"/>
    <property type="match status" value="1"/>
</dbReference>
<dbReference type="Pfam" id="PF02801">
    <property type="entry name" value="Ketoacyl-synt_C"/>
    <property type="match status" value="1"/>
</dbReference>
<evidence type="ECO:0008006" key="11">
    <source>
        <dbReference type="Google" id="ProtNLM"/>
    </source>
</evidence>
<dbReference type="Pfam" id="PF00975">
    <property type="entry name" value="Thioesterase"/>
    <property type="match status" value="1"/>
</dbReference>
<dbReference type="OrthoDB" id="329835at2759"/>
<reference evidence="9" key="2">
    <citation type="journal article" date="2023" name="IMA Fungus">
        <title>Comparative genomic study of the Penicillium genus elucidates a diverse pangenome and 15 lateral gene transfer events.</title>
        <authorList>
            <person name="Petersen C."/>
            <person name="Sorensen T."/>
            <person name="Nielsen M.R."/>
            <person name="Sondergaard T.E."/>
            <person name="Sorensen J.L."/>
            <person name="Fitzpatrick D.A."/>
            <person name="Frisvad J.C."/>
            <person name="Nielsen K.L."/>
        </authorList>
    </citation>
    <scope>NUCLEOTIDE SEQUENCE</scope>
    <source>
        <strain evidence="9">IBT 16849</strain>
    </source>
</reference>
<gene>
    <name evidence="9" type="ORF">N7472_001639</name>
</gene>
<dbReference type="PROSITE" id="PS52019">
    <property type="entry name" value="PKS_MFAS_DH"/>
    <property type="match status" value="1"/>
</dbReference>
<dbReference type="InterPro" id="IPR009081">
    <property type="entry name" value="PP-bd_ACP"/>
</dbReference>
<organism evidence="9 10">
    <name type="scientific">Penicillium cf. griseofulvum</name>
    <dbReference type="NCBI Taxonomy" id="2972120"/>
    <lineage>
        <taxon>Eukaryota</taxon>
        <taxon>Fungi</taxon>
        <taxon>Dikarya</taxon>
        <taxon>Ascomycota</taxon>
        <taxon>Pezizomycotina</taxon>
        <taxon>Eurotiomycetes</taxon>
        <taxon>Eurotiomycetidae</taxon>
        <taxon>Eurotiales</taxon>
        <taxon>Aspergillaceae</taxon>
        <taxon>Penicillium</taxon>
    </lineage>
</organism>
<dbReference type="Gene3D" id="3.30.70.3290">
    <property type="match status" value="1"/>
</dbReference>
<dbReference type="EMBL" id="JAPQKP010000002">
    <property type="protein sequence ID" value="KAJ5205191.1"/>
    <property type="molecule type" value="Genomic_DNA"/>
</dbReference>
<dbReference type="PROSITE" id="PS50075">
    <property type="entry name" value="CARRIER"/>
    <property type="match status" value="1"/>
</dbReference>
<reference evidence="9" key="1">
    <citation type="submission" date="2022-11" db="EMBL/GenBank/DDBJ databases">
        <authorList>
            <person name="Petersen C."/>
        </authorList>
    </citation>
    <scope>NUCLEOTIDE SEQUENCE</scope>
    <source>
        <strain evidence="9">IBT 16849</strain>
    </source>
</reference>
<dbReference type="Pfam" id="PF00109">
    <property type="entry name" value="ketoacyl-synt"/>
    <property type="match status" value="1"/>
</dbReference>
<dbReference type="PROSITE" id="PS00012">
    <property type="entry name" value="PHOSPHOPANTETHEINE"/>
    <property type="match status" value="1"/>
</dbReference>
<dbReference type="CDD" id="cd00833">
    <property type="entry name" value="PKS"/>
    <property type="match status" value="1"/>
</dbReference>
<keyword evidence="3" id="KW-0808">Transferase</keyword>
<dbReference type="SUPFAM" id="SSF53474">
    <property type="entry name" value="alpha/beta-Hydrolases"/>
    <property type="match status" value="1"/>
</dbReference>
<dbReference type="InterPro" id="IPR029058">
    <property type="entry name" value="AB_hydrolase_fold"/>
</dbReference>
<dbReference type="SUPFAM" id="SSF47336">
    <property type="entry name" value="ACP-like"/>
    <property type="match status" value="1"/>
</dbReference>
<dbReference type="Gene3D" id="1.10.1200.10">
    <property type="entry name" value="ACP-like"/>
    <property type="match status" value="1"/>
</dbReference>
<evidence type="ECO:0000256" key="5">
    <source>
        <dbReference type="SAM" id="MobiDB-lite"/>
    </source>
</evidence>
<dbReference type="SUPFAM" id="SSF52151">
    <property type="entry name" value="FabD/lysophospholipase-like"/>
    <property type="match status" value="1"/>
</dbReference>
<dbReference type="Pfam" id="PF00550">
    <property type="entry name" value="PP-binding"/>
    <property type="match status" value="1"/>
</dbReference>
<evidence type="ECO:0000259" key="8">
    <source>
        <dbReference type="PROSITE" id="PS52019"/>
    </source>
</evidence>
<dbReference type="Pfam" id="PF16073">
    <property type="entry name" value="SAT"/>
    <property type="match status" value="1"/>
</dbReference>
<dbReference type="GO" id="GO:0004315">
    <property type="term" value="F:3-oxoacyl-[acyl-carrier-protein] synthase activity"/>
    <property type="evidence" value="ECO:0007669"/>
    <property type="project" value="InterPro"/>
</dbReference>
<evidence type="ECO:0000256" key="1">
    <source>
        <dbReference type="ARBA" id="ARBA00022450"/>
    </source>
</evidence>
<accession>A0A9W9T0Z5</accession>
<dbReference type="Proteomes" id="UP001150879">
    <property type="component" value="Unassembled WGS sequence"/>
</dbReference>
<dbReference type="SMART" id="SM00823">
    <property type="entry name" value="PKS_PP"/>
    <property type="match status" value="1"/>
</dbReference>
<dbReference type="PROSITE" id="PS52004">
    <property type="entry name" value="KS3_2"/>
    <property type="match status" value="1"/>
</dbReference>
<comment type="caution">
    <text evidence="4">Lacks conserved residue(s) required for the propagation of feature annotation.</text>
</comment>
<dbReference type="NCBIfam" id="TIGR04532">
    <property type="entry name" value="PT_fungal_PKS"/>
    <property type="match status" value="1"/>
</dbReference>